<dbReference type="EnsemblFungi" id="PTTG_04444-t43_1">
    <property type="protein sequence ID" value="PTTG_04444-t43_1-p1"/>
    <property type="gene ID" value="PTTG_04444"/>
</dbReference>
<dbReference type="Pfam" id="PF04117">
    <property type="entry name" value="Mpv17_PMP22"/>
    <property type="match status" value="1"/>
</dbReference>
<sequence>MLRRCSPSTEAAVDPARRPAVGGTSFTRICMQGGLEFAPRIQHPSQPTTQEPRSRMVFARLGSAYLRRLQTHTLPTQMATAAVVFPLGDAISQHLIDRRPWAQHNFNRTLRSITYGSLAWAPIAYKWNKLLSGITYPSSTLKTVLCRVAIDMALFTSFATCYFFTCMGLLEGRTWKEIQARIDRNYSTVVWTNISIFGPAQIINMSLVPVYGRPPFLNLVSLGYNCFLATLNNNTPALAAGAAEN</sequence>
<comment type="subcellular location">
    <subcellularLocation>
        <location evidence="1">Membrane</location>
        <topology evidence="1">Multi-pass membrane protein</topology>
    </subcellularLocation>
</comment>
<feature type="transmembrane region" description="Helical" evidence="6">
    <location>
        <begin position="148"/>
        <end position="170"/>
    </location>
</feature>
<proteinExistence type="inferred from homology"/>
<evidence type="ECO:0000313" key="8">
    <source>
        <dbReference type="EMBL" id="OAV88829.1"/>
    </source>
</evidence>
<feature type="region of interest" description="Disordered" evidence="7">
    <location>
        <begin position="1"/>
        <end position="20"/>
    </location>
</feature>
<comment type="similarity">
    <text evidence="2 6">Belongs to the peroxisomal membrane protein PXMP2/4 family.</text>
</comment>
<keyword evidence="10" id="KW-1185">Reference proteome</keyword>
<reference evidence="9 10" key="3">
    <citation type="journal article" date="2017" name="G3 (Bethesda)">
        <title>Comparative analysis highlights variable genome content of wheat rusts and divergence of the mating loci.</title>
        <authorList>
            <person name="Cuomo C.A."/>
            <person name="Bakkeren G."/>
            <person name="Khalil H.B."/>
            <person name="Panwar V."/>
            <person name="Joly D."/>
            <person name="Linning R."/>
            <person name="Sakthikumar S."/>
            <person name="Song X."/>
            <person name="Adiconis X."/>
            <person name="Fan L."/>
            <person name="Goldberg J.M."/>
            <person name="Levin J.Z."/>
            <person name="Young S."/>
            <person name="Zeng Q."/>
            <person name="Anikster Y."/>
            <person name="Bruce M."/>
            <person name="Wang M."/>
            <person name="Yin C."/>
            <person name="McCallum B."/>
            <person name="Szabo L.J."/>
            <person name="Hulbert S."/>
            <person name="Chen X."/>
            <person name="Fellers J.P."/>
        </authorList>
    </citation>
    <scope>NUCLEOTIDE SEQUENCE</scope>
    <source>
        <strain evidence="10">Isolate 1-1 / race 1 (BBBD)</strain>
        <strain evidence="9">isolate 1-1 / race 1 (BBBD)</strain>
    </source>
</reference>
<dbReference type="PANTHER" id="PTHR11266">
    <property type="entry name" value="PEROXISOMAL MEMBRANE PROTEIN 2, PXMP2 MPV17"/>
    <property type="match status" value="1"/>
</dbReference>
<evidence type="ECO:0000256" key="7">
    <source>
        <dbReference type="SAM" id="MobiDB-lite"/>
    </source>
</evidence>
<evidence type="ECO:0000256" key="2">
    <source>
        <dbReference type="ARBA" id="ARBA00006824"/>
    </source>
</evidence>
<name>A0A180G8K9_PUCT1</name>
<evidence type="ECO:0000256" key="1">
    <source>
        <dbReference type="ARBA" id="ARBA00004141"/>
    </source>
</evidence>
<dbReference type="InterPro" id="IPR007248">
    <property type="entry name" value="Mpv17_PMP22"/>
</dbReference>
<dbReference type="EMBL" id="ADAS02000152">
    <property type="protein sequence ID" value="OAV88829.1"/>
    <property type="molecule type" value="Genomic_DNA"/>
</dbReference>
<dbReference type="OrthoDB" id="430207at2759"/>
<evidence type="ECO:0000256" key="3">
    <source>
        <dbReference type="ARBA" id="ARBA00022692"/>
    </source>
</evidence>
<keyword evidence="3 6" id="KW-0812">Transmembrane</keyword>
<dbReference type="Proteomes" id="UP000005240">
    <property type="component" value="Unassembled WGS sequence"/>
</dbReference>
<evidence type="ECO:0000256" key="4">
    <source>
        <dbReference type="ARBA" id="ARBA00022989"/>
    </source>
</evidence>
<keyword evidence="4 6" id="KW-1133">Transmembrane helix</keyword>
<feature type="transmembrane region" description="Helical" evidence="6">
    <location>
        <begin position="190"/>
        <end position="212"/>
    </location>
</feature>
<evidence type="ECO:0000256" key="6">
    <source>
        <dbReference type="RuleBase" id="RU363053"/>
    </source>
</evidence>
<dbReference type="VEuPathDB" id="FungiDB:PTTG_04444"/>
<reference evidence="8" key="1">
    <citation type="submission" date="2009-11" db="EMBL/GenBank/DDBJ databases">
        <authorList>
            <consortium name="The Broad Institute Genome Sequencing Platform"/>
            <person name="Ward D."/>
            <person name="Feldgarden M."/>
            <person name="Earl A."/>
            <person name="Young S.K."/>
            <person name="Zeng Q."/>
            <person name="Koehrsen M."/>
            <person name="Alvarado L."/>
            <person name="Berlin A."/>
            <person name="Bochicchio J."/>
            <person name="Borenstein D."/>
            <person name="Chapman S.B."/>
            <person name="Chen Z."/>
            <person name="Engels R."/>
            <person name="Freedman E."/>
            <person name="Gellesch M."/>
            <person name="Goldberg J."/>
            <person name="Griggs A."/>
            <person name="Gujja S."/>
            <person name="Heilman E."/>
            <person name="Heiman D."/>
            <person name="Hepburn T."/>
            <person name="Howarth C."/>
            <person name="Jen D."/>
            <person name="Larson L."/>
            <person name="Lewis B."/>
            <person name="Mehta T."/>
            <person name="Park D."/>
            <person name="Pearson M."/>
            <person name="Roberts A."/>
            <person name="Saif S."/>
            <person name="Shea T."/>
            <person name="Shenoy N."/>
            <person name="Sisk P."/>
            <person name="Stolte C."/>
            <person name="Sykes S."/>
            <person name="Thomson T."/>
            <person name="Walk T."/>
            <person name="White J."/>
            <person name="Yandava C."/>
            <person name="Izard J."/>
            <person name="Baranova O.V."/>
            <person name="Blanton J.M."/>
            <person name="Tanner A.C."/>
            <person name="Dewhirst F.E."/>
            <person name="Haas B."/>
            <person name="Nusbaum C."/>
            <person name="Birren B."/>
        </authorList>
    </citation>
    <scope>NUCLEOTIDE SEQUENCE [LARGE SCALE GENOMIC DNA]</scope>
    <source>
        <strain evidence="8">1-1 BBBD Race 1</strain>
    </source>
</reference>
<dbReference type="AlphaFoldDB" id="A0A180G8K9"/>
<accession>A0A180G8K9</accession>
<dbReference type="STRING" id="630390.A0A180G8K9"/>
<evidence type="ECO:0000256" key="5">
    <source>
        <dbReference type="ARBA" id="ARBA00023136"/>
    </source>
</evidence>
<reference evidence="9" key="4">
    <citation type="submission" date="2025-05" db="UniProtKB">
        <authorList>
            <consortium name="EnsemblFungi"/>
        </authorList>
    </citation>
    <scope>IDENTIFICATION</scope>
    <source>
        <strain evidence="9">isolate 1-1 / race 1 (BBBD)</strain>
    </source>
</reference>
<dbReference type="GO" id="GO:0005739">
    <property type="term" value="C:mitochondrion"/>
    <property type="evidence" value="ECO:0007669"/>
    <property type="project" value="TreeGrafter"/>
</dbReference>
<keyword evidence="5 6" id="KW-0472">Membrane</keyword>
<evidence type="ECO:0000313" key="9">
    <source>
        <dbReference type="EnsemblFungi" id="PTTG_04444-t43_1-p1"/>
    </source>
</evidence>
<reference evidence="8" key="2">
    <citation type="submission" date="2016-05" db="EMBL/GenBank/DDBJ databases">
        <title>Comparative analysis highlights variable genome content of wheat rusts and divergence of the mating loci.</title>
        <authorList>
            <person name="Cuomo C.A."/>
            <person name="Bakkeren G."/>
            <person name="Szabo L."/>
            <person name="Khalil H."/>
            <person name="Joly D."/>
            <person name="Goldberg J."/>
            <person name="Young S."/>
            <person name="Zeng Q."/>
            <person name="Fellers J."/>
        </authorList>
    </citation>
    <scope>NUCLEOTIDE SEQUENCE [LARGE SCALE GENOMIC DNA]</scope>
    <source>
        <strain evidence="8">1-1 BBBD Race 1</strain>
    </source>
</reference>
<dbReference type="GO" id="GO:0016020">
    <property type="term" value="C:membrane"/>
    <property type="evidence" value="ECO:0007669"/>
    <property type="project" value="UniProtKB-SubCell"/>
</dbReference>
<organism evidence="8">
    <name type="scientific">Puccinia triticina (isolate 1-1 / race 1 (BBBD))</name>
    <name type="common">Brown leaf rust fungus</name>
    <dbReference type="NCBI Taxonomy" id="630390"/>
    <lineage>
        <taxon>Eukaryota</taxon>
        <taxon>Fungi</taxon>
        <taxon>Dikarya</taxon>
        <taxon>Basidiomycota</taxon>
        <taxon>Pucciniomycotina</taxon>
        <taxon>Pucciniomycetes</taxon>
        <taxon>Pucciniales</taxon>
        <taxon>Pucciniaceae</taxon>
        <taxon>Puccinia</taxon>
    </lineage>
</organism>
<protein>
    <submittedName>
        <fullName evidence="8 9">Uncharacterized protein</fullName>
    </submittedName>
</protein>
<evidence type="ECO:0000313" key="10">
    <source>
        <dbReference type="Proteomes" id="UP000005240"/>
    </source>
</evidence>
<gene>
    <name evidence="8" type="ORF">PTTG_04444</name>
</gene>
<dbReference type="PANTHER" id="PTHR11266:SF17">
    <property type="entry name" value="PROTEIN MPV17"/>
    <property type="match status" value="1"/>
</dbReference>